<dbReference type="InterPro" id="IPR008952">
    <property type="entry name" value="Tetraspanin_EC2_sf"/>
</dbReference>
<comment type="caution">
    <text evidence="6">The sequence shown here is derived from an EMBL/GenBank/DDBJ whole genome shotgun (WGS) entry which is preliminary data.</text>
</comment>
<evidence type="ECO:0000256" key="4">
    <source>
        <dbReference type="ARBA" id="ARBA00023136"/>
    </source>
</evidence>
<reference evidence="6 7" key="1">
    <citation type="submission" date="2019-09" db="EMBL/GenBank/DDBJ databases">
        <title>Bird 10,000 Genomes (B10K) Project - Family phase.</title>
        <authorList>
            <person name="Zhang G."/>
        </authorList>
    </citation>
    <scope>NUCLEOTIDE SEQUENCE [LARGE SCALE GENOMIC DNA]</scope>
    <source>
        <strain evidence="6">B10K-DU-001-62</strain>
        <tissue evidence="6">Muscle</tissue>
    </source>
</reference>
<evidence type="ECO:0000313" key="7">
    <source>
        <dbReference type="Proteomes" id="UP000566440"/>
    </source>
</evidence>
<evidence type="ECO:0000256" key="1">
    <source>
        <dbReference type="ARBA" id="ARBA00004141"/>
    </source>
</evidence>
<feature type="transmembrane region" description="Helical" evidence="5">
    <location>
        <begin position="6"/>
        <end position="32"/>
    </location>
</feature>
<keyword evidence="3 5" id="KW-1133">Transmembrane helix</keyword>
<dbReference type="PANTHER" id="PTHR19282:SF544">
    <property type="entry name" value="TETRASPANIN"/>
    <property type="match status" value="1"/>
</dbReference>
<dbReference type="EMBL" id="VWZX01003516">
    <property type="protein sequence ID" value="NXI38611.1"/>
    <property type="molecule type" value="Genomic_DNA"/>
</dbReference>
<keyword evidence="7" id="KW-1185">Reference proteome</keyword>
<evidence type="ECO:0000256" key="3">
    <source>
        <dbReference type="ARBA" id="ARBA00022989"/>
    </source>
</evidence>
<keyword evidence="2 5" id="KW-0812">Transmembrane</keyword>
<feature type="transmembrane region" description="Helical" evidence="5">
    <location>
        <begin position="44"/>
        <end position="69"/>
    </location>
</feature>
<proteinExistence type="predicted"/>
<evidence type="ECO:0000256" key="5">
    <source>
        <dbReference type="SAM" id="Phobius"/>
    </source>
</evidence>
<feature type="non-terminal residue" evidence="6">
    <location>
        <position position="1"/>
    </location>
</feature>
<protein>
    <submittedName>
        <fullName evidence="6">TSN3 protein</fullName>
    </submittedName>
</protein>
<sequence>KTFAQLLLKFLGFTSWAAAVMLAVGGVSVILMHKKYRYLFQDSFLSLPGWLAVAASLILLPTGLLAISISAKKSRYQQGLLMYLLLVLLCLEISSAVLAQFYSVRMTSELQSTVCYLAYQYNGTHSRDPSNRALDAVQRNLQCCKVQNYTDWLKATAASWHLPAEKPRVPESCCKENFQCRGDLAHLEQLFQKGFVKKLKDQLHFVMLYTFWCCIVLSVLELLAGISNGLLMRHEPFHSIQIL</sequence>
<comment type="subcellular location">
    <subcellularLocation>
        <location evidence="1">Membrane</location>
        <topology evidence="1">Multi-pass membrane protein</topology>
    </subcellularLocation>
</comment>
<dbReference type="Proteomes" id="UP000566440">
    <property type="component" value="Unassembled WGS sequence"/>
</dbReference>
<feature type="non-terminal residue" evidence="6">
    <location>
        <position position="243"/>
    </location>
</feature>
<dbReference type="Gene3D" id="1.10.1450.10">
    <property type="entry name" value="Tetraspanin"/>
    <property type="match status" value="1"/>
</dbReference>
<feature type="transmembrane region" description="Helical" evidence="5">
    <location>
        <begin position="203"/>
        <end position="226"/>
    </location>
</feature>
<dbReference type="SUPFAM" id="SSF48652">
    <property type="entry name" value="Tetraspanin"/>
    <property type="match status" value="1"/>
</dbReference>
<organism evidence="6 7">
    <name type="scientific">Galbula dea</name>
    <dbReference type="NCBI Taxonomy" id="1109041"/>
    <lineage>
        <taxon>Eukaryota</taxon>
        <taxon>Metazoa</taxon>
        <taxon>Chordata</taxon>
        <taxon>Craniata</taxon>
        <taxon>Vertebrata</taxon>
        <taxon>Euteleostomi</taxon>
        <taxon>Archelosauria</taxon>
        <taxon>Archosauria</taxon>
        <taxon>Dinosauria</taxon>
        <taxon>Saurischia</taxon>
        <taxon>Theropoda</taxon>
        <taxon>Coelurosauria</taxon>
        <taxon>Aves</taxon>
        <taxon>Neognathae</taxon>
        <taxon>Neoaves</taxon>
        <taxon>Telluraves</taxon>
        <taxon>Coraciimorphae</taxon>
        <taxon>Piciformes</taxon>
        <taxon>Galbulidae</taxon>
        <taxon>Galbula</taxon>
    </lineage>
</organism>
<dbReference type="GO" id="GO:0005886">
    <property type="term" value="C:plasma membrane"/>
    <property type="evidence" value="ECO:0007669"/>
    <property type="project" value="TreeGrafter"/>
</dbReference>
<accession>A0A7K9ST16</accession>
<keyword evidence="4 5" id="KW-0472">Membrane</keyword>
<feature type="transmembrane region" description="Helical" evidence="5">
    <location>
        <begin position="81"/>
        <end position="102"/>
    </location>
</feature>
<gene>
    <name evidence="6" type="primary">Tspan3_0</name>
    <name evidence="6" type="ORF">GALDEA_R13595</name>
</gene>
<evidence type="ECO:0000256" key="2">
    <source>
        <dbReference type="ARBA" id="ARBA00022692"/>
    </source>
</evidence>
<dbReference type="OrthoDB" id="10033535at2759"/>
<dbReference type="Pfam" id="PF00335">
    <property type="entry name" value="Tetraspanin"/>
    <property type="match status" value="1"/>
</dbReference>
<name>A0A7K9ST16_9PICI</name>
<dbReference type="PANTHER" id="PTHR19282">
    <property type="entry name" value="TETRASPANIN"/>
    <property type="match status" value="1"/>
</dbReference>
<evidence type="ECO:0000313" key="6">
    <source>
        <dbReference type="EMBL" id="NXI38611.1"/>
    </source>
</evidence>
<dbReference type="InterPro" id="IPR018499">
    <property type="entry name" value="Tetraspanin/Peripherin"/>
</dbReference>
<dbReference type="AlphaFoldDB" id="A0A7K9ST16"/>